<accession>A0A8S3YKF7</accession>
<comment type="similarity">
    <text evidence="3">Belongs to the flavin monoamine oxidase family.</text>
</comment>
<dbReference type="InterPro" id="IPR050281">
    <property type="entry name" value="Flavin_monoamine_oxidase"/>
</dbReference>
<dbReference type="Gene3D" id="3.50.50.60">
    <property type="entry name" value="FAD/NAD(P)-binding domain"/>
    <property type="match status" value="1"/>
</dbReference>
<dbReference type="GO" id="GO:0046592">
    <property type="term" value="F:polyamine oxidase activity"/>
    <property type="evidence" value="ECO:0007669"/>
    <property type="project" value="TreeGrafter"/>
</dbReference>
<gene>
    <name evidence="9" type="ORF">CUNI_LOCUS3085</name>
</gene>
<dbReference type="GO" id="GO:0005737">
    <property type="term" value="C:cytoplasm"/>
    <property type="evidence" value="ECO:0007669"/>
    <property type="project" value="UniProtKB-SubCell"/>
</dbReference>
<evidence type="ECO:0000256" key="4">
    <source>
        <dbReference type="ARBA" id="ARBA00022490"/>
    </source>
</evidence>
<keyword evidence="4" id="KW-0963">Cytoplasm</keyword>
<dbReference type="PANTHER" id="PTHR10742">
    <property type="entry name" value="FLAVIN MONOAMINE OXIDASE"/>
    <property type="match status" value="1"/>
</dbReference>
<comment type="caution">
    <text evidence="9">The sequence shown here is derived from an EMBL/GenBank/DDBJ whole genome shotgun (WGS) entry which is preliminary data.</text>
</comment>
<name>A0A8S3YKF7_9EUPU</name>
<comment type="subcellular location">
    <subcellularLocation>
        <location evidence="2">Cytoplasm</location>
    </subcellularLocation>
</comment>
<evidence type="ECO:0000256" key="5">
    <source>
        <dbReference type="ARBA" id="ARBA00022630"/>
    </source>
</evidence>
<dbReference type="Proteomes" id="UP000678393">
    <property type="component" value="Unassembled WGS sequence"/>
</dbReference>
<evidence type="ECO:0000256" key="7">
    <source>
        <dbReference type="ARBA" id="ARBA00023002"/>
    </source>
</evidence>
<evidence type="ECO:0000256" key="3">
    <source>
        <dbReference type="ARBA" id="ARBA00005995"/>
    </source>
</evidence>
<dbReference type="Gene3D" id="3.90.660.10">
    <property type="match status" value="1"/>
</dbReference>
<organism evidence="9 10">
    <name type="scientific">Candidula unifasciata</name>
    <dbReference type="NCBI Taxonomy" id="100452"/>
    <lineage>
        <taxon>Eukaryota</taxon>
        <taxon>Metazoa</taxon>
        <taxon>Spiralia</taxon>
        <taxon>Lophotrochozoa</taxon>
        <taxon>Mollusca</taxon>
        <taxon>Gastropoda</taxon>
        <taxon>Heterobranchia</taxon>
        <taxon>Euthyneura</taxon>
        <taxon>Panpulmonata</taxon>
        <taxon>Eupulmonata</taxon>
        <taxon>Stylommatophora</taxon>
        <taxon>Helicina</taxon>
        <taxon>Helicoidea</taxon>
        <taxon>Geomitridae</taxon>
        <taxon>Candidula</taxon>
    </lineage>
</organism>
<proteinExistence type="inferred from homology"/>
<evidence type="ECO:0000256" key="6">
    <source>
        <dbReference type="ARBA" id="ARBA00022827"/>
    </source>
</evidence>
<dbReference type="AlphaFoldDB" id="A0A8S3YKF7"/>
<dbReference type="OrthoDB" id="2019015at2759"/>
<keyword evidence="5" id="KW-0285">Flavoprotein</keyword>
<dbReference type="PANTHER" id="PTHR10742:SF405">
    <property type="entry name" value="PEROXISOMAL N(1)-ACETYL-SPERMINE_SPERMIDINE OXIDASE"/>
    <property type="match status" value="1"/>
</dbReference>
<dbReference type="Pfam" id="PF01593">
    <property type="entry name" value="Amino_oxidase"/>
    <property type="match status" value="1"/>
</dbReference>
<keyword evidence="6" id="KW-0274">FAD</keyword>
<evidence type="ECO:0000256" key="1">
    <source>
        <dbReference type="ARBA" id="ARBA00001974"/>
    </source>
</evidence>
<reference evidence="9" key="1">
    <citation type="submission" date="2021-04" db="EMBL/GenBank/DDBJ databases">
        <authorList>
            <consortium name="Molecular Ecology Group"/>
        </authorList>
    </citation>
    <scope>NUCLEOTIDE SEQUENCE</scope>
</reference>
<keyword evidence="10" id="KW-1185">Reference proteome</keyword>
<evidence type="ECO:0000313" key="10">
    <source>
        <dbReference type="Proteomes" id="UP000678393"/>
    </source>
</evidence>
<feature type="domain" description="Amine oxidase" evidence="8">
    <location>
        <begin position="33"/>
        <end position="493"/>
    </location>
</feature>
<dbReference type="SUPFAM" id="SSF51905">
    <property type="entry name" value="FAD/NAD(P)-binding domain"/>
    <property type="match status" value="1"/>
</dbReference>
<keyword evidence="7" id="KW-0560">Oxidoreductase</keyword>
<evidence type="ECO:0000259" key="8">
    <source>
        <dbReference type="Pfam" id="PF01593"/>
    </source>
</evidence>
<dbReference type="EMBL" id="CAJHNH020000418">
    <property type="protein sequence ID" value="CAG5117527.1"/>
    <property type="molecule type" value="Genomic_DNA"/>
</dbReference>
<dbReference type="SUPFAM" id="SSF54373">
    <property type="entry name" value="FAD-linked reductases, C-terminal domain"/>
    <property type="match status" value="1"/>
</dbReference>
<sequence>MSRERVSCSIMEDGNRDKSRKRQPKIVIIGGGIAGLAAGKYLELEGFTDYVVLEASDRIGGRIWSVPVDNNGHKAEMGANWIHGIKHNPIYKLADENNLLTEREVHLNSKNIYLTESGEPIHEGTVKKVDFAYGTMLSSCEEYFLSPNQVDVNDSLGSELDRLIDEKLENTAGEERHMLELVYHQRRLLECCISGCDSLYDVSLSQFGSYKELPGRHLVIPRGFSAILDIVREGITEEKIKLNTAVRKIHWGDVATMPGGTQCSEDMVCVECENGDIYYADHVIVTVSLGVLKANCDRMFNPALPQKKIEAINNLGFGVVNKVILVFDGPLVEQHVNRIHLAWDPSVNNTENLRERWFRKMYALEVIHDNVLVGWLSGTEALFLETLTDEEVMQDMEKVVRMFLQSQSQSIPNLTKVIRTSWGHNKFTRGSYSFVAVGASQEDILNLKHPLIKNLQDNTKKPVVLFAGEATHPSFYSTTHGALLTGNREAARICKFWKPQEAALGRYADLGLSDAETTEEDVSSEDEGLSFP</sequence>
<evidence type="ECO:0000256" key="2">
    <source>
        <dbReference type="ARBA" id="ARBA00004496"/>
    </source>
</evidence>
<evidence type="ECO:0000313" key="9">
    <source>
        <dbReference type="EMBL" id="CAG5117527.1"/>
    </source>
</evidence>
<comment type="cofactor">
    <cofactor evidence="1">
        <name>FAD</name>
        <dbReference type="ChEBI" id="CHEBI:57692"/>
    </cofactor>
</comment>
<dbReference type="InterPro" id="IPR036188">
    <property type="entry name" value="FAD/NAD-bd_sf"/>
</dbReference>
<protein>
    <recommendedName>
        <fullName evidence="8">Amine oxidase domain-containing protein</fullName>
    </recommendedName>
</protein>
<dbReference type="InterPro" id="IPR002937">
    <property type="entry name" value="Amino_oxidase"/>
</dbReference>